<evidence type="ECO:0000256" key="3">
    <source>
        <dbReference type="ARBA" id="ARBA00022692"/>
    </source>
</evidence>
<reference evidence="6" key="2">
    <citation type="submission" date="2020-09" db="EMBL/GenBank/DDBJ databases">
        <authorList>
            <person name="Sun Q."/>
            <person name="Zhou Y."/>
        </authorList>
    </citation>
    <scope>NUCLEOTIDE SEQUENCE</scope>
    <source>
        <strain evidence="6">CGMCC 4.7278</strain>
    </source>
</reference>
<protein>
    <recommendedName>
        <fullName evidence="8">Lysoplasmalogenase</fullName>
    </recommendedName>
</protein>
<evidence type="ECO:0000256" key="2">
    <source>
        <dbReference type="ARBA" id="ARBA00007375"/>
    </source>
</evidence>
<keyword evidence="3" id="KW-0812">Transmembrane</keyword>
<proteinExistence type="inferred from homology"/>
<evidence type="ECO:0000256" key="4">
    <source>
        <dbReference type="ARBA" id="ARBA00022989"/>
    </source>
</evidence>
<evidence type="ECO:0000313" key="7">
    <source>
        <dbReference type="Proteomes" id="UP000612956"/>
    </source>
</evidence>
<keyword evidence="4" id="KW-1133">Transmembrane helix</keyword>
<evidence type="ECO:0008006" key="8">
    <source>
        <dbReference type="Google" id="ProtNLM"/>
    </source>
</evidence>
<sequence length="232" mass="24376">MSGFGAIRLAYVAAAAVTVAGAVTGRDRWQQVAKPLLMPLLAVEVAKAELPTAERRIALGSLAAATVGDVLLLDPDDDRRLVAGASSFAVMQTGYSTLWARRGGRPRAQVAVPRVLAWLGAAGLLRAKAPNLAVPLSLYGLTLGTAATLASDPKLAHPSPRVIAGLVVPTRDPQTWLGVGALLFTISDATIVARRLFARTDQQKRVAEGFILTTYAAAQYLMMAGVTRRLPG</sequence>
<dbReference type="Pfam" id="PF07947">
    <property type="entry name" value="YhhN"/>
    <property type="match status" value="1"/>
</dbReference>
<keyword evidence="7" id="KW-1185">Reference proteome</keyword>
<dbReference type="GO" id="GO:0016020">
    <property type="term" value="C:membrane"/>
    <property type="evidence" value="ECO:0007669"/>
    <property type="project" value="UniProtKB-SubCell"/>
</dbReference>
<comment type="similarity">
    <text evidence="2">Belongs to the TMEM86 family.</text>
</comment>
<evidence type="ECO:0000313" key="6">
    <source>
        <dbReference type="EMBL" id="GGK52347.1"/>
    </source>
</evidence>
<dbReference type="PANTHER" id="PTHR31885:SF6">
    <property type="entry name" value="GH04784P"/>
    <property type="match status" value="1"/>
</dbReference>
<dbReference type="Proteomes" id="UP000612956">
    <property type="component" value="Unassembled WGS sequence"/>
</dbReference>
<keyword evidence="5" id="KW-0472">Membrane</keyword>
<name>A0A917V996_9NOCA</name>
<dbReference type="PANTHER" id="PTHR31885">
    <property type="entry name" value="GH04784P"/>
    <property type="match status" value="1"/>
</dbReference>
<evidence type="ECO:0000256" key="5">
    <source>
        <dbReference type="ARBA" id="ARBA00023136"/>
    </source>
</evidence>
<comment type="caution">
    <text evidence="6">The sequence shown here is derived from an EMBL/GenBank/DDBJ whole genome shotgun (WGS) entry which is preliminary data.</text>
</comment>
<organism evidence="6 7">
    <name type="scientific">Nocardia camponoti</name>
    <dbReference type="NCBI Taxonomy" id="1616106"/>
    <lineage>
        <taxon>Bacteria</taxon>
        <taxon>Bacillati</taxon>
        <taxon>Actinomycetota</taxon>
        <taxon>Actinomycetes</taxon>
        <taxon>Mycobacteriales</taxon>
        <taxon>Nocardiaceae</taxon>
        <taxon>Nocardia</taxon>
    </lineage>
</organism>
<accession>A0A917V996</accession>
<evidence type="ECO:0000256" key="1">
    <source>
        <dbReference type="ARBA" id="ARBA00004141"/>
    </source>
</evidence>
<dbReference type="InterPro" id="IPR012506">
    <property type="entry name" value="TMEM86B-like"/>
</dbReference>
<comment type="subcellular location">
    <subcellularLocation>
        <location evidence="1">Membrane</location>
        <topology evidence="1">Multi-pass membrane protein</topology>
    </subcellularLocation>
</comment>
<dbReference type="AlphaFoldDB" id="A0A917V996"/>
<gene>
    <name evidence="6" type="ORF">GCM10011591_25140</name>
</gene>
<dbReference type="GO" id="GO:0016787">
    <property type="term" value="F:hydrolase activity"/>
    <property type="evidence" value="ECO:0007669"/>
    <property type="project" value="TreeGrafter"/>
</dbReference>
<dbReference type="EMBL" id="BMMW01000002">
    <property type="protein sequence ID" value="GGK52347.1"/>
    <property type="molecule type" value="Genomic_DNA"/>
</dbReference>
<reference evidence="6" key="1">
    <citation type="journal article" date="2014" name="Int. J. Syst. Evol. Microbiol.">
        <title>Complete genome sequence of Corynebacterium casei LMG S-19264T (=DSM 44701T), isolated from a smear-ripened cheese.</title>
        <authorList>
            <consortium name="US DOE Joint Genome Institute (JGI-PGF)"/>
            <person name="Walter F."/>
            <person name="Albersmeier A."/>
            <person name="Kalinowski J."/>
            <person name="Ruckert C."/>
        </authorList>
    </citation>
    <scope>NUCLEOTIDE SEQUENCE</scope>
    <source>
        <strain evidence="6">CGMCC 4.7278</strain>
    </source>
</reference>
<dbReference type="RefSeq" id="WP_188829081.1">
    <property type="nucleotide sequence ID" value="NZ_BMMW01000002.1"/>
</dbReference>